<sequence length="158" mass="18509">MPLQYCTSAKRIMSPMQYLTLRCRTLSSSHEHYKFHRLRGFLLGFVFHHYVTRLAELVNKFFKLKRHQMLRVGSSFSQALLARKHFVDVRREVTTHMEMPRQQSWSGNVCSVKTWPVARRVLLPMIRPRQLSVILVTLDQLLVTLLALSHQSASTCSR</sequence>
<proteinExistence type="predicted"/>
<organism evidence="1 2">
    <name type="scientific">Elysia marginata</name>
    <dbReference type="NCBI Taxonomy" id="1093978"/>
    <lineage>
        <taxon>Eukaryota</taxon>
        <taxon>Metazoa</taxon>
        <taxon>Spiralia</taxon>
        <taxon>Lophotrochozoa</taxon>
        <taxon>Mollusca</taxon>
        <taxon>Gastropoda</taxon>
        <taxon>Heterobranchia</taxon>
        <taxon>Euthyneura</taxon>
        <taxon>Panpulmonata</taxon>
        <taxon>Sacoglossa</taxon>
        <taxon>Placobranchoidea</taxon>
        <taxon>Plakobranchidae</taxon>
        <taxon>Elysia</taxon>
    </lineage>
</organism>
<evidence type="ECO:0000313" key="2">
    <source>
        <dbReference type="Proteomes" id="UP000762676"/>
    </source>
</evidence>
<reference evidence="1 2" key="1">
    <citation type="journal article" date="2021" name="Elife">
        <title>Chloroplast acquisition without the gene transfer in kleptoplastic sea slugs, Plakobranchus ocellatus.</title>
        <authorList>
            <person name="Maeda T."/>
            <person name="Takahashi S."/>
            <person name="Yoshida T."/>
            <person name="Shimamura S."/>
            <person name="Takaki Y."/>
            <person name="Nagai Y."/>
            <person name="Toyoda A."/>
            <person name="Suzuki Y."/>
            <person name="Arimoto A."/>
            <person name="Ishii H."/>
            <person name="Satoh N."/>
            <person name="Nishiyama T."/>
            <person name="Hasebe M."/>
            <person name="Maruyama T."/>
            <person name="Minagawa J."/>
            <person name="Obokata J."/>
            <person name="Shigenobu S."/>
        </authorList>
    </citation>
    <scope>NUCLEOTIDE SEQUENCE [LARGE SCALE GENOMIC DNA]</scope>
</reference>
<dbReference type="EMBL" id="BMAT01013609">
    <property type="protein sequence ID" value="GFS16411.1"/>
    <property type="molecule type" value="Genomic_DNA"/>
</dbReference>
<keyword evidence="2" id="KW-1185">Reference proteome</keyword>
<name>A0AAV4J287_9GAST</name>
<dbReference type="Proteomes" id="UP000762676">
    <property type="component" value="Unassembled WGS sequence"/>
</dbReference>
<comment type="caution">
    <text evidence="1">The sequence shown here is derived from an EMBL/GenBank/DDBJ whole genome shotgun (WGS) entry which is preliminary data.</text>
</comment>
<gene>
    <name evidence="1" type="ORF">ElyMa_006795100</name>
</gene>
<evidence type="ECO:0000313" key="1">
    <source>
        <dbReference type="EMBL" id="GFS16411.1"/>
    </source>
</evidence>
<accession>A0AAV4J287</accession>
<protein>
    <submittedName>
        <fullName evidence="1">Uncharacterized protein</fullName>
    </submittedName>
</protein>
<dbReference type="AlphaFoldDB" id="A0AAV4J287"/>